<name>A0A5N5TIB8_9CRUS</name>
<protein>
    <submittedName>
        <fullName evidence="1">Uncharacterized protein</fullName>
    </submittedName>
</protein>
<gene>
    <name evidence="1" type="ORF">Anas_10068</name>
</gene>
<keyword evidence="2" id="KW-1185">Reference proteome</keyword>
<dbReference type="Proteomes" id="UP000326759">
    <property type="component" value="Unassembled WGS sequence"/>
</dbReference>
<evidence type="ECO:0000313" key="1">
    <source>
        <dbReference type="EMBL" id="KAB7504690.1"/>
    </source>
</evidence>
<reference evidence="1 2" key="1">
    <citation type="journal article" date="2019" name="PLoS Biol.">
        <title>Sex chromosomes control vertical transmission of feminizing Wolbachia symbionts in an isopod.</title>
        <authorList>
            <person name="Becking T."/>
            <person name="Chebbi M.A."/>
            <person name="Giraud I."/>
            <person name="Moumen B."/>
            <person name="Laverre T."/>
            <person name="Caubet Y."/>
            <person name="Peccoud J."/>
            <person name="Gilbert C."/>
            <person name="Cordaux R."/>
        </authorList>
    </citation>
    <scope>NUCLEOTIDE SEQUENCE [LARGE SCALE GENOMIC DNA]</scope>
    <source>
        <strain evidence="1">ANa2</strain>
        <tissue evidence="1">Whole body excluding digestive tract and cuticle</tissue>
    </source>
</reference>
<organism evidence="1 2">
    <name type="scientific">Armadillidium nasatum</name>
    <dbReference type="NCBI Taxonomy" id="96803"/>
    <lineage>
        <taxon>Eukaryota</taxon>
        <taxon>Metazoa</taxon>
        <taxon>Ecdysozoa</taxon>
        <taxon>Arthropoda</taxon>
        <taxon>Crustacea</taxon>
        <taxon>Multicrustacea</taxon>
        <taxon>Malacostraca</taxon>
        <taxon>Eumalacostraca</taxon>
        <taxon>Peracarida</taxon>
        <taxon>Isopoda</taxon>
        <taxon>Oniscidea</taxon>
        <taxon>Crinocheta</taxon>
        <taxon>Armadillidiidae</taxon>
        <taxon>Armadillidium</taxon>
    </lineage>
</organism>
<sequence>MRLEVHGQYAADYLKPLVSCQKCFFVKCLFVTNSLLIRITLLYKAGQVSVFLQSSFLGFSFN</sequence>
<accession>A0A5N5TIB8</accession>
<dbReference type="EMBL" id="SEYY01002571">
    <property type="protein sequence ID" value="KAB7504690.1"/>
    <property type="molecule type" value="Genomic_DNA"/>
</dbReference>
<proteinExistence type="predicted"/>
<evidence type="ECO:0000313" key="2">
    <source>
        <dbReference type="Proteomes" id="UP000326759"/>
    </source>
</evidence>
<dbReference type="AlphaFoldDB" id="A0A5N5TIB8"/>
<comment type="caution">
    <text evidence="1">The sequence shown here is derived from an EMBL/GenBank/DDBJ whole genome shotgun (WGS) entry which is preliminary data.</text>
</comment>